<keyword evidence="5" id="KW-0539">Nucleus</keyword>
<accession>A0A915JSB4</accession>
<evidence type="ECO:0000313" key="7">
    <source>
        <dbReference type="WBParaSite" id="nRc.2.0.1.t28993-RA"/>
    </source>
</evidence>
<dbReference type="PANTHER" id="PTHR46481:SF10">
    <property type="entry name" value="ZINC FINGER BED DOMAIN-CONTAINING PROTEIN 39"/>
    <property type="match status" value="1"/>
</dbReference>
<dbReference type="SUPFAM" id="SSF53098">
    <property type="entry name" value="Ribonuclease H-like"/>
    <property type="match status" value="1"/>
</dbReference>
<keyword evidence="3" id="KW-0863">Zinc-finger</keyword>
<name>A0A915JSB4_ROMCU</name>
<dbReference type="InterPro" id="IPR052035">
    <property type="entry name" value="ZnF_BED_domain_contain"/>
</dbReference>
<dbReference type="WBParaSite" id="nRc.2.0.1.t28993-RA">
    <property type="protein sequence ID" value="nRc.2.0.1.t28993-RA"/>
    <property type="gene ID" value="nRc.2.0.1.g28993"/>
</dbReference>
<sequence>MKIIEENKVYGVSFTTDIWSNQVESLISLTAHVVTSGFERQKLILHAQPMTDKRHTGEHINEIFTKMLTSWGINLTDVHLIVRDRGSNMVKGLNDAGVSNLDCVAHQLHLVESTTRWNSTLAMIERIRALKQDLVVYASDENITDWGLNWALLDKMILALKPFLEVTNKSV</sequence>
<evidence type="ECO:0000256" key="2">
    <source>
        <dbReference type="ARBA" id="ARBA00022723"/>
    </source>
</evidence>
<comment type="subcellular location">
    <subcellularLocation>
        <location evidence="1">Nucleus</location>
    </subcellularLocation>
</comment>
<evidence type="ECO:0000256" key="4">
    <source>
        <dbReference type="ARBA" id="ARBA00022833"/>
    </source>
</evidence>
<dbReference type="GO" id="GO:0005634">
    <property type="term" value="C:nucleus"/>
    <property type="evidence" value="ECO:0007669"/>
    <property type="project" value="UniProtKB-SubCell"/>
</dbReference>
<evidence type="ECO:0000313" key="6">
    <source>
        <dbReference type="Proteomes" id="UP000887565"/>
    </source>
</evidence>
<protein>
    <submittedName>
        <fullName evidence="7">Transposase</fullName>
    </submittedName>
</protein>
<keyword evidence="6" id="KW-1185">Reference proteome</keyword>
<organism evidence="6 7">
    <name type="scientific">Romanomermis culicivorax</name>
    <name type="common">Nematode worm</name>
    <dbReference type="NCBI Taxonomy" id="13658"/>
    <lineage>
        <taxon>Eukaryota</taxon>
        <taxon>Metazoa</taxon>
        <taxon>Ecdysozoa</taxon>
        <taxon>Nematoda</taxon>
        <taxon>Enoplea</taxon>
        <taxon>Dorylaimia</taxon>
        <taxon>Mermithida</taxon>
        <taxon>Mermithoidea</taxon>
        <taxon>Mermithidae</taxon>
        <taxon>Romanomermis</taxon>
    </lineage>
</organism>
<keyword evidence="4" id="KW-0862">Zinc</keyword>
<dbReference type="InterPro" id="IPR012337">
    <property type="entry name" value="RNaseH-like_sf"/>
</dbReference>
<dbReference type="AlphaFoldDB" id="A0A915JSB4"/>
<keyword evidence="2" id="KW-0479">Metal-binding</keyword>
<reference evidence="7" key="1">
    <citation type="submission" date="2022-11" db="UniProtKB">
        <authorList>
            <consortium name="WormBaseParasite"/>
        </authorList>
    </citation>
    <scope>IDENTIFICATION</scope>
</reference>
<dbReference type="PANTHER" id="PTHR46481">
    <property type="entry name" value="ZINC FINGER BED DOMAIN-CONTAINING PROTEIN 4"/>
    <property type="match status" value="1"/>
</dbReference>
<proteinExistence type="predicted"/>
<evidence type="ECO:0000256" key="5">
    <source>
        <dbReference type="ARBA" id="ARBA00023242"/>
    </source>
</evidence>
<dbReference type="Proteomes" id="UP000887565">
    <property type="component" value="Unplaced"/>
</dbReference>
<evidence type="ECO:0000256" key="1">
    <source>
        <dbReference type="ARBA" id="ARBA00004123"/>
    </source>
</evidence>
<dbReference type="GO" id="GO:0008270">
    <property type="term" value="F:zinc ion binding"/>
    <property type="evidence" value="ECO:0007669"/>
    <property type="project" value="UniProtKB-KW"/>
</dbReference>
<evidence type="ECO:0000256" key="3">
    <source>
        <dbReference type="ARBA" id="ARBA00022771"/>
    </source>
</evidence>